<feature type="region of interest" description="Disordered" evidence="1">
    <location>
        <begin position="1"/>
        <end position="32"/>
    </location>
</feature>
<dbReference type="AlphaFoldDB" id="A0AAV4QUL3"/>
<dbReference type="Proteomes" id="UP001054837">
    <property type="component" value="Unassembled WGS sequence"/>
</dbReference>
<proteinExistence type="predicted"/>
<evidence type="ECO:0000256" key="1">
    <source>
        <dbReference type="SAM" id="MobiDB-lite"/>
    </source>
</evidence>
<name>A0AAV4QUL3_9ARAC</name>
<reference evidence="2 3" key="1">
    <citation type="submission" date="2021-06" db="EMBL/GenBank/DDBJ databases">
        <title>Caerostris darwini draft genome.</title>
        <authorList>
            <person name="Kono N."/>
            <person name="Arakawa K."/>
        </authorList>
    </citation>
    <scope>NUCLEOTIDE SEQUENCE [LARGE SCALE GENOMIC DNA]</scope>
</reference>
<gene>
    <name evidence="2" type="ORF">CDAR_535691</name>
</gene>
<dbReference type="EMBL" id="BPLQ01004902">
    <property type="protein sequence ID" value="GIY11373.1"/>
    <property type="molecule type" value="Genomic_DNA"/>
</dbReference>
<keyword evidence="3" id="KW-1185">Reference proteome</keyword>
<comment type="caution">
    <text evidence="2">The sequence shown here is derived from an EMBL/GenBank/DDBJ whole genome shotgun (WGS) entry which is preliminary data.</text>
</comment>
<organism evidence="2 3">
    <name type="scientific">Caerostris darwini</name>
    <dbReference type="NCBI Taxonomy" id="1538125"/>
    <lineage>
        <taxon>Eukaryota</taxon>
        <taxon>Metazoa</taxon>
        <taxon>Ecdysozoa</taxon>
        <taxon>Arthropoda</taxon>
        <taxon>Chelicerata</taxon>
        <taxon>Arachnida</taxon>
        <taxon>Araneae</taxon>
        <taxon>Araneomorphae</taxon>
        <taxon>Entelegynae</taxon>
        <taxon>Araneoidea</taxon>
        <taxon>Araneidae</taxon>
        <taxon>Caerostris</taxon>
    </lineage>
</organism>
<sequence length="100" mass="11377">MTTEFTSGTTIHHKNKSKSSFHSDHGSPRPFPENMCRMKYPKVSGPWKSSTPAKCNATVRKANFTCRRKRKLFLFKKVARPPCGNLHGLKALISYALYYA</sequence>
<evidence type="ECO:0000313" key="3">
    <source>
        <dbReference type="Proteomes" id="UP001054837"/>
    </source>
</evidence>
<feature type="compositionally biased region" description="Polar residues" evidence="1">
    <location>
        <begin position="1"/>
        <end position="10"/>
    </location>
</feature>
<evidence type="ECO:0000313" key="2">
    <source>
        <dbReference type="EMBL" id="GIY11373.1"/>
    </source>
</evidence>
<accession>A0AAV4QUL3</accession>
<protein>
    <submittedName>
        <fullName evidence="2">Uncharacterized protein</fullName>
    </submittedName>
</protein>